<evidence type="ECO:0000313" key="4">
    <source>
        <dbReference type="EMBL" id="VDN54896.1"/>
    </source>
</evidence>
<dbReference type="EMBL" id="UYYG01001151">
    <property type="protein sequence ID" value="VDN54896.1"/>
    <property type="molecule type" value="Genomic_DNA"/>
</dbReference>
<sequence length="238" mass="26956">MEITDKPLKNHGLCSSFSNISIHPLVIMNISEHWTRIRAQNPALASAGAYNFEVVGALLGVESGRHLEVINSFELNFDTLTAVFDEEYFKNREGQYKEVFPNLDFLGWYSTGNLAISENDTVIYKCLAKFSLTQVVIKLDPCQCFHKLPLVVLEPVPVDGSVQNDLEWKELPWDLASEEAERIGIEHIAQISTSSSTSKSFLNKQLYGQLGAINMLLSRLQIIDNYLTVYFHIFKHKT</sequence>
<dbReference type="Pfam" id="PF01398">
    <property type="entry name" value="JAB"/>
    <property type="match status" value="1"/>
</dbReference>
<dbReference type="STRING" id="318479.A0A0N4U1L8"/>
<reference evidence="7" key="1">
    <citation type="submission" date="2017-02" db="UniProtKB">
        <authorList>
            <consortium name="WormBaseParasite"/>
        </authorList>
    </citation>
    <scope>IDENTIFICATION</scope>
</reference>
<dbReference type="PROSITE" id="PS50249">
    <property type="entry name" value="MPN"/>
    <property type="match status" value="1"/>
</dbReference>
<gene>
    <name evidence="4" type="ORF">DME_LOCUS4869</name>
</gene>
<dbReference type="GO" id="GO:0008237">
    <property type="term" value="F:metallopeptidase activity"/>
    <property type="evidence" value="ECO:0007669"/>
    <property type="project" value="InterPro"/>
</dbReference>
<feature type="domain" description="MPN" evidence="3">
    <location>
        <begin position="20"/>
        <end position="159"/>
    </location>
</feature>
<dbReference type="InterPro" id="IPR024969">
    <property type="entry name" value="EIF3F/CSN6-like_C"/>
</dbReference>
<dbReference type="Proteomes" id="UP000274756">
    <property type="component" value="Unassembled WGS sequence"/>
</dbReference>
<comment type="similarity">
    <text evidence="1">Belongs to the peptidase M67A family. CSN6 subfamily.</text>
</comment>
<dbReference type="AlphaFoldDB" id="A0A0N4U1L8"/>
<dbReference type="InterPro" id="IPR000555">
    <property type="entry name" value="JAMM/MPN+_dom"/>
</dbReference>
<evidence type="ECO:0000313" key="5">
    <source>
        <dbReference type="Proteomes" id="UP000038040"/>
    </source>
</evidence>
<proteinExistence type="inferred from homology"/>
<evidence type="ECO:0000313" key="7">
    <source>
        <dbReference type="WBParaSite" id="DME_0000050901-mRNA-1"/>
    </source>
</evidence>
<name>A0A0N4U1L8_DRAME</name>
<dbReference type="SMART" id="SM00232">
    <property type="entry name" value="JAB_MPN"/>
    <property type="match status" value="1"/>
</dbReference>
<evidence type="ECO:0000259" key="3">
    <source>
        <dbReference type="PROSITE" id="PS50249"/>
    </source>
</evidence>
<evidence type="ECO:0000256" key="2">
    <source>
        <dbReference type="ARBA" id="ARBA00014871"/>
    </source>
</evidence>
<dbReference type="InterPro" id="IPR037518">
    <property type="entry name" value="MPN"/>
</dbReference>
<protein>
    <recommendedName>
        <fullName evidence="2">COP9 signalosome complex subunit 6</fullName>
    </recommendedName>
</protein>
<reference evidence="4 6" key="2">
    <citation type="submission" date="2018-11" db="EMBL/GenBank/DDBJ databases">
        <authorList>
            <consortium name="Pathogen Informatics"/>
        </authorList>
    </citation>
    <scope>NUCLEOTIDE SEQUENCE [LARGE SCALE GENOMIC DNA]</scope>
</reference>
<dbReference type="GO" id="GO:0008180">
    <property type="term" value="C:COP9 signalosome"/>
    <property type="evidence" value="ECO:0007669"/>
    <property type="project" value="TreeGrafter"/>
</dbReference>
<evidence type="ECO:0000313" key="6">
    <source>
        <dbReference type="Proteomes" id="UP000274756"/>
    </source>
</evidence>
<dbReference type="Gene3D" id="3.40.140.10">
    <property type="entry name" value="Cytidine Deaminase, domain 2"/>
    <property type="match status" value="1"/>
</dbReference>
<evidence type="ECO:0000256" key="1">
    <source>
        <dbReference type="ARBA" id="ARBA00010893"/>
    </source>
</evidence>
<dbReference type="PANTHER" id="PTHR10540">
    <property type="entry name" value="EUKARYOTIC TRANSLATION INITIATION FACTOR 3 SUBUNIT F-RELATED"/>
    <property type="match status" value="1"/>
</dbReference>
<accession>A0A0N4U1L8</accession>
<dbReference type="PANTHER" id="PTHR10540:SF8">
    <property type="entry name" value="COP9 SIGNALOSOME COMPLEX SUBUNIT 6"/>
    <property type="match status" value="1"/>
</dbReference>
<dbReference type="Pfam" id="PF13012">
    <property type="entry name" value="MitMem_reg"/>
    <property type="match status" value="1"/>
</dbReference>
<dbReference type="WBParaSite" id="DME_0000050901-mRNA-1">
    <property type="protein sequence ID" value="DME_0000050901-mRNA-1"/>
    <property type="gene ID" value="DME_0000050901"/>
</dbReference>
<organism evidence="5 7">
    <name type="scientific">Dracunculus medinensis</name>
    <name type="common">Guinea worm</name>
    <dbReference type="NCBI Taxonomy" id="318479"/>
    <lineage>
        <taxon>Eukaryota</taxon>
        <taxon>Metazoa</taxon>
        <taxon>Ecdysozoa</taxon>
        <taxon>Nematoda</taxon>
        <taxon>Chromadorea</taxon>
        <taxon>Rhabditida</taxon>
        <taxon>Spirurina</taxon>
        <taxon>Dracunculoidea</taxon>
        <taxon>Dracunculidae</taxon>
        <taxon>Dracunculus</taxon>
    </lineage>
</organism>
<keyword evidence="6" id="KW-1185">Reference proteome</keyword>
<dbReference type="OrthoDB" id="1378at2759"/>
<dbReference type="Proteomes" id="UP000038040">
    <property type="component" value="Unplaced"/>
</dbReference>